<dbReference type="Gene3D" id="1.20.1260.20">
    <property type="entry name" value="PPE superfamily"/>
    <property type="match status" value="1"/>
</dbReference>
<proteinExistence type="inferred from homology"/>
<gene>
    <name evidence="4" type="ORF">J113_21910</name>
</gene>
<dbReference type="EMBL" id="CP005386">
    <property type="protein sequence ID" value="AGL28597.1"/>
    <property type="molecule type" value="Genomic_DNA"/>
</dbReference>
<evidence type="ECO:0000259" key="3">
    <source>
        <dbReference type="Pfam" id="PF00823"/>
    </source>
</evidence>
<feature type="compositionally biased region" description="Polar residues" evidence="2">
    <location>
        <begin position="280"/>
        <end position="290"/>
    </location>
</feature>
<dbReference type="AlphaFoldDB" id="R4MM82"/>
<reference evidence="4 5" key="1">
    <citation type="journal article" date="2013" name="Genome Announc.">
        <title>Whole-Genome Sequences of Four Clinical Isolates of Mycobacterium tuberculosis from Tamil Nadu, South India.</title>
        <authorList>
            <person name="Narayanan S."/>
            <person name="Deshpande U."/>
        </authorList>
    </citation>
    <scope>NUCLEOTIDE SEQUENCE [LARGE SCALE GENOMIC DNA]</scope>
    <source>
        <strain evidence="4 5">CAS/NITR204</strain>
    </source>
</reference>
<name>R4MM82_MYCTX</name>
<feature type="compositionally biased region" description="Basic and acidic residues" evidence="2">
    <location>
        <begin position="332"/>
        <end position="343"/>
    </location>
</feature>
<evidence type="ECO:0000256" key="1">
    <source>
        <dbReference type="ARBA" id="ARBA00010652"/>
    </source>
</evidence>
<feature type="compositionally biased region" description="Low complexity" evidence="2">
    <location>
        <begin position="300"/>
        <end position="318"/>
    </location>
</feature>
<feature type="region of interest" description="Disordered" evidence="2">
    <location>
        <begin position="224"/>
        <end position="251"/>
    </location>
</feature>
<feature type="region of interest" description="Disordered" evidence="2">
    <location>
        <begin position="278"/>
        <end position="343"/>
    </location>
</feature>
<dbReference type="PANTHER" id="PTHR46766:SF1">
    <property type="entry name" value="GLUTAMINE-RICH PROTEIN 2"/>
    <property type="match status" value="1"/>
</dbReference>
<protein>
    <recommendedName>
        <fullName evidence="3">PPE domain-containing protein</fullName>
    </recommendedName>
</protein>
<dbReference type="PANTHER" id="PTHR46766">
    <property type="entry name" value="GLUTAMINE-RICH PROTEIN 2"/>
    <property type="match status" value="1"/>
</dbReference>
<dbReference type="InterPro" id="IPR000030">
    <property type="entry name" value="PPE_dom"/>
</dbReference>
<dbReference type="PATRIC" id="fig|1310114.3.peg.4605"/>
<feature type="domain" description="PPE" evidence="3">
    <location>
        <begin position="1"/>
        <end position="101"/>
    </location>
</feature>
<sequence>MAATAAPYAGWLTAAAAQSAGAAGQARAVASIFEAAQAATVLPAAVAANRDAFVQLVMTNLFGQNAPLIAAAEGVYEEMWAADVAAMSGYYSGASAIAAQVVPWASLLQRFPGLGAGATGATGGESVGTGATGGESVGTGGGESVGTGGATASGGGVGYVGSGVASAGLAAGDPAHGSVGQGIGRGDVGDDTLASSATSAHAGVVSPGFIGAPLALAALGQMARGGTNSAPGTATESARAPEPAASAPPEAVVEVPELEVPAMGVLPTVDPKVAAKAAPLSTTRVGQSAGSGIPESTLRTAQGQQASETSAAEETAPSLRPEAAAGQLRPRVRQDPKIQMRGG</sequence>
<evidence type="ECO:0000313" key="5">
    <source>
        <dbReference type="Proteomes" id="UP000013548"/>
    </source>
</evidence>
<dbReference type="GO" id="GO:0052572">
    <property type="term" value="P:response to host immune response"/>
    <property type="evidence" value="ECO:0007669"/>
    <property type="project" value="TreeGrafter"/>
</dbReference>
<feature type="compositionally biased region" description="Low complexity" evidence="2">
    <location>
        <begin position="236"/>
        <end position="251"/>
    </location>
</feature>
<accession>R4MM82</accession>
<feature type="region of interest" description="Disordered" evidence="2">
    <location>
        <begin position="121"/>
        <end position="147"/>
    </location>
</feature>
<evidence type="ECO:0000313" key="4">
    <source>
        <dbReference type="EMBL" id="AGL28597.1"/>
    </source>
</evidence>
<dbReference type="KEGG" id="mtuc:J113_21910"/>
<organism evidence="4 5">
    <name type="scientific">Mycobacterium tuberculosis CAS/NITR204</name>
    <dbReference type="NCBI Taxonomy" id="1310114"/>
    <lineage>
        <taxon>Bacteria</taxon>
        <taxon>Bacillati</taxon>
        <taxon>Actinomycetota</taxon>
        <taxon>Actinomycetes</taxon>
        <taxon>Mycobacteriales</taxon>
        <taxon>Mycobacteriaceae</taxon>
        <taxon>Mycobacterium</taxon>
        <taxon>Mycobacterium tuberculosis complex</taxon>
    </lineage>
</organism>
<dbReference type="BioCyc" id="MTUB1310114:G13A2-3179-MONOMER"/>
<feature type="compositionally biased region" description="Polar residues" evidence="2">
    <location>
        <begin position="226"/>
        <end position="235"/>
    </location>
</feature>
<dbReference type="HOGENOM" id="CLU_000243_4_1_11"/>
<comment type="similarity">
    <text evidence="1">Belongs to the mycobacterial PPE family.</text>
</comment>
<dbReference type="Proteomes" id="UP000013548">
    <property type="component" value="Chromosome"/>
</dbReference>
<dbReference type="SUPFAM" id="SSF140459">
    <property type="entry name" value="PE/PPE dimer-like"/>
    <property type="match status" value="1"/>
</dbReference>
<dbReference type="InterPro" id="IPR038332">
    <property type="entry name" value="PPE_sf"/>
</dbReference>
<dbReference type="Pfam" id="PF00823">
    <property type="entry name" value="PPE"/>
    <property type="match status" value="1"/>
</dbReference>
<evidence type="ECO:0000256" key="2">
    <source>
        <dbReference type="SAM" id="MobiDB-lite"/>
    </source>
</evidence>